<dbReference type="PROSITE" id="PS51186">
    <property type="entry name" value="GNAT"/>
    <property type="match status" value="1"/>
</dbReference>
<keyword evidence="3" id="KW-1185">Reference proteome</keyword>
<reference evidence="2" key="2">
    <citation type="submission" date="2022-09" db="EMBL/GenBank/DDBJ databases">
        <title>Biosynthetic gene clusters of Dactylosporangioum fulvum.</title>
        <authorList>
            <person name="Caradec T."/>
        </authorList>
    </citation>
    <scope>NUCLEOTIDE SEQUENCE</scope>
    <source>
        <strain evidence="2">NRRL B-16292</strain>
    </source>
</reference>
<feature type="domain" description="N-acetyltransferase" evidence="1">
    <location>
        <begin position="3"/>
        <end position="166"/>
    </location>
</feature>
<dbReference type="Pfam" id="PF13302">
    <property type="entry name" value="Acetyltransf_3"/>
    <property type="match status" value="1"/>
</dbReference>
<name>A0ABY5WAY9_9ACTN</name>
<dbReference type="InterPro" id="IPR016181">
    <property type="entry name" value="Acyl_CoA_acyltransferase"/>
</dbReference>
<dbReference type="Proteomes" id="UP001059617">
    <property type="component" value="Chromosome"/>
</dbReference>
<dbReference type="EMBL" id="CP073720">
    <property type="protein sequence ID" value="UWP86389.1"/>
    <property type="molecule type" value="Genomic_DNA"/>
</dbReference>
<proteinExistence type="predicted"/>
<accession>A0ABY5WAY9</accession>
<evidence type="ECO:0000313" key="2">
    <source>
        <dbReference type="EMBL" id="UWP86389.1"/>
    </source>
</evidence>
<dbReference type="Gene3D" id="3.40.630.30">
    <property type="match status" value="1"/>
</dbReference>
<sequence length="181" mass="19948">MGIELRPYGAEDLALTAALEADPEAKSRLGRTVGVEEAARIHAKRMAGVAAGDWYFTIHVDGAPHPAGIIAIFRTPWEGGIVHEVGSMLFPEFQAQGVAAEAFRMLVERGRAEGRFTEIHGFADVRNGPSNGIVRRLGFELLGQCDMDYEGRPIHCNHWRLRIMPESDAGRRKSDTVHDSE</sequence>
<dbReference type="RefSeq" id="WP_259865540.1">
    <property type="nucleotide sequence ID" value="NZ_BAAAST010000050.1"/>
</dbReference>
<dbReference type="InterPro" id="IPR000182">
    <property type="entry name" value="GNAT_dom"/>
</dbReference>
<dbReference type="PANTHER" id="PTHR43792">
    <property type="entry name" value="GNAT FAMILY, PUTATIVE (AFU_ORTHOLOGUE AFUA_3G00765)-RELATED-RELATED"/>
    <property type="match status" value="1"/>
</dbReference>
<evidence type="ECO:0000259" key="1">
    <source>
        <dbReference type="PROSITE" id="PS51186"/>
    </source>
</evidence>
<protein>
    <submittedName>
        <fullName evidence="2">GNAT family N-acetyltransferase</fullName>
    </submittedName>
</protein>
<reference evidence="2" key="1">
    <citation type="submission" date="2021-04" db="EMBL/GenBank/DDBJ databases">
        <authorList>
            <person name="Hartkoorn R.C."/>
            <person name="Beaudoing E."/>
            <person name="Hot D."/>
        </authorList>
    </citation>
    <scope>NUCLEOTIDE SEQUENCE</scope>
    <source>
        <strain evidence="2">NRRL B-16292</strain>
    </source>
</reference>
<dbReference type="InterPro" id="IPR051531">
    <property type="entry name" value="N-acetyltransferase"/>
</dbReference>
<dbReference type="PANTHER" id="PTHR43792:SF1">
    <property type="entry name" value="N-ACETYLTRANSFERASE DOMAIN-CONTAINING PROTEIN"/>
    <property type="match status" value="1"/>
</dbReference>
<organism evidence="2 3">
    <name type="scientific">Dactylosporangium fulvum</name>
    <dbReference type="NCBI Taxonomy" id="53359"/>
    <lineage>
        <taxon>Bacteria</taxon>
        <taxon>Bacillati</taxon>
        <taxon>Actinomycetota</taxon>
        <taxon>Actinomycetes</taxon>
        <taxon>Micromonosporales</taxon>
        <taxon>Micromonosporaceae</taxon>
        <taxon>Dactylosporangium</taxon>
    </lineage>
</organism>
<dbReference type="SUPFAM" id="SSF55729">
    <property type="entry name" value="Acyl-CoA N-acyltransferases (Nat)"/>
    <property type="match status" value="1"/>
</dbReference>
<evidence type="ECO:0000313" key="3">
    <source>
        <dbReference type="Proteomes" id="UP001059617"/>
    </source>
</evidence>
<gene>
    <name evidence="2" type="ORF">Dfulv_19965</name>
</gene>